<dbReference type="Pfam" id="PF04828">
    <property type="entry name" value="GFA"/>
    <property type="match status" value="1"/>
</dbReference>
<keyword evidence="4" id="KW-0456">Lyase</keyword>
<dbReference type="SUPFAM" id="SSF51316">
    <property type="entry name" value="Mss4-like"/>
    <property type="match status" value="1"/>
</dbReference>
<dbReference type="GeneID" id="91091760"/>
<feature type="domain" description="CENP-V/GFA" evidence="5">
    <location>
        <begin position="3"/>
        <end position="113"/>
    </location>
</feature>
<evidence type="ECO:0000259" key="5">
    <source>
        <dbReference type="PROSITE" id="PS51891"/>
    </source>
</evidence>
<dbReference type="InterPro" id="IPR011057">
    <property type="entry name" value="Mss4-like_sf"/>
</dbReference>
<protein>
    <recommendedName>
        <fullName evidence="5">CENP-V/GFA domain-containing protein</fullName>
    </recommendedName>
</protein>
<dbReference type="GO" id="GO:0046872">
    <property type="term" value="F:metal ion binding"/>
    <property type="evidence" value="ECO:0007669"/>
    <property type="project" value="UniProtKB-KW"/>
</dbReference>
<name>A0AAX4JLE5_9TREE</name>
<accession>A0AAX4JLE5</accession>
<evidence type="ECO:0000256" key="4">
    <source>
        <dbReference type="ARBA" id="ARBA00023239"/>
    </source>
</evidence>
<dbReference type="AlphaFoldDB" id="A0AAX4JLE5"/>
<dbReference type="PANTHER" id="PTHR33337:SF30">
    <property type="entry name" value="DUF636 DOMAIN PROTEIN (AFU_ORTHOLOGUE AFUA_1G03180)"/>
    <property type="match status" value="1"/>
</dbReference>
<dbReference type="RefSeq" id="XP_066072978.1">
    <property type="nucleotide sequence ID" value="XM_066216881.1"/>
</dbReference>
<sequence>MSHSGSCLCGSVKVTVKSKQDSQIICHCTDCQQTSGSNHSTNILPNQSDVVLKGNVKEYNYKVPSGNTVTRLFCGNCGSALGHKSKAFGDAMAIQTGNLPDFRKIPFNLELFTKDRWVNFPPVQHAEQAWTMPGAPGPKAKL</sequence>
<keyword evidence="2" id="KW-0479">Metal-binding</keyword>
<dbReference type="Gene3D" id="3.90.1590.10">
    <property type="entry name" value="glutathione-dependent formaldehyde- activating enzyme (gfa)"/>
    <property type="match status" value="1"/>
</dbReference>
<reference evidence="6 7" key="1">
    <citation type="submission" date="2024-01" db="EMBL/GenBank/DDBJ databases">
        <title>Comparative genomics of Cryptococcus and Kwoniella reveals pathogenesis evolution and contrasting modes of karyotype evolution via chromosome fusion or intercentromeric recombination.</title>
        <authorList>
            <person name="Coelho M.A."/>
            <person name="David-Palma M."/>
            <person name="Shea T."/>
            <person name="Bowers K."/>
            <person name="McGinley-Smith S."/>
            <person name="Mohammad A.W."/>
            <person name="Gnirke A."/>
            <person name="Yurkov A.M."/>
            <person name="Nowrousian M."/>
            <person name="Sun S."/>
            <person name="Cuomo C.A."/>
            <person name="Heitman J."/>
        </authorList>
    </citation>
    <scope>NUCLEOTIDE SEQUENCE [LARGE SCALE GENOMIC DNA]</scope>
    <source>
        <strain evidence="6 7">CBS 6074</strain>
    </source>
</reference>
<keyword evidence="3" id="KW-0862">Zinc</keyword>
<evidence type="ECO:0000313" key="6">
    <source>
        <dbReference type="EMBL" id="WWC86215.1"/>
    </source>
</evidence>
<evidence type="ECO:0000256" key="3">
    <source>
        <dbReference type="ARBA" id="ARBA00022833"/>
    </source>
</evidence>
<dbReference type="PANTHER" id="PTHR33337">
    <property type="entry name" value="GFA DOMAIN-CONTAINING PROTEIN"/>
    <property type="match status" value="1"/>
</dbReference>
<dbReference type="Proteomes" id="UP001355207">
    <property type="component" value="Chromosome 1"/>
</dbReference>
<evidence type="ECO:0000256" key="2">
    <source>
        <dbReference type="ARBA" id="ARBA00022723"/>
    </source>
</evidence>
<dbReference type="EMBL" id="CP144098">
    <property type="protein sequence ID" value="WWC86215.1"/>
    <property type="molecule type" value="Genomic_DNA"/>
</dbReference>
<dbReference type="InterPro" id="IPR006913">
    <property type="entry name" value="CENP-V/GFA"/>
</dbReference>
<keyword evidence="7" id="KW-1185">Reference proteome</keyword>
<gene>
    <name evidence="6" type="ORF">L201_001088</name>
</gene>
<dbReference type="PROSITE" id="PS51891">
    <property type="entry name" value="CENP_V_GFA"/>
    <property type="match status" value="1"/>
</dbReference>
<evidence type="ECO:0000313" key="7">
    <source>
        <dbReference type="Proteomes" id="UP001355207"/>
    </source>
</evidence>
<dbReference type="GO" id="GO:0016846">
    <property type="term" value="F:carbon-sulfur lyase activity"/>
    <property type="evidence" value="ECO:0007669"/>
    <property type="project" value="InterPro"/>
</dbReference>
<comment type="similarity">
    <text evidence="1">Belongs to the Gfa family.</text>
</comment>
<evidence type="ECO:0000256" key="1">
    <source>
        <dbReference type="ARBA" id="ARBA00005495"/>
    </source>
</evidence>
<organism evidence="6 7">
    <name type="scientific">Kwoniella dendrophila CBS 6074</name>
    <dbReference type="NCBI Taxonomy" id="1295534"/>
    <lineage>
        <taxon>Eukaryota</taxon>
        <taxon>Fungi</taxon>
        <taxon>Dikarya</taxon>
        <taxon>Basidiomycota</taxon>
        <taxon>Agaricomycotina</taxon>
        <taxon>Tremellomycetes</taxon>
        <taxon>Tremellales</taxon>
        <taxon>Cryptococcaceae</taxon>
        <taxon>Kwoniella</taxon>
    </lineage>
</organism>
<proteinExistence type="inferred from homology"/>